<evidence type="ECO:0000256" key="5">
    <source>
        <dbReference type="RuleBase" id="RU362110"/>
    </source>
</evidence>
<dbReference type="InterPro" id="IPR013320">
    <property type="entry name" value="ConA-like_dom_sf"/>
</dbReference>
<evidence type="ECO:0000313" key="10">
    <source>
        <dbReference type="Proteomes" id="UP001364211"/>
    </source>
</evidence>
<dbReference type="SUPFAM" id="SSF75005">
    <property type="entry name" value="Arabinanase/levansucrase/invertase"/>
    <property type="match status" value="1"/>
</dbReference>
<protein>
    <recommendedName>
        <fullName evidence="2">beta-fructofuranosidase</fullName>
        <ecNumber evidence="2">3.2.1.26</ecNumber>
    </recommendedName>
</protein>
<dbReference type="Pfam" id="PF08244">
    <property type="entry name" value="Glyco_hydro_32C"/>
    <property type="match status" value="1"/>
</dbReference>
<comment type="caution">
    <text evidence="9">The sequence shown here is derived from an EMBL/GenBank/DDBJ whole genome shotgun (WGS) entry which is preliminary data.</text>
</comment>
<evidence type="ECO:0000256" key="6">
    <source>
        <dbReference type="SAM" id="MobiDB-lite"/>
    </source>
</evidence>
<dbReference type="InterPro" id="IPR013148">
    <property type="entry name" value="Glyco_hydro_32_N"/>
</dbReference>
<evidence type="ECO:0000313" key="9">
    <source>
        <dbReference type="EMBL" id="MEJ8277352.1"/>
    </source>
</evidence>
<dbReference type="PANTHER" id="PTHR43101">
    <property type="entry name" value="BETA-FRUCTOSIDASE"/>
    <property type="match status" value="1"/>
</dbReference>
<dbReference type="SUPFAM" id="SSF49899">
    <property type="entry name" value="Concanavalin A-like lectins/glucanases"/>
    <property type="match status" value="1"/>
</dbReference>
<name>A0ABU8T0V5_9PSEU</name>
<dbReference type="GO" id="GO:0016787">
    <property type="term" value="F:hydrolase activity"/>
    <property type="evidence" value="ECO:0007669"/>
    <property type="project" value="UniProtKB-KW"/>
</dbReference>
<evidence type="ECO:0000256" key="3">
    <source>
        <dbReference type="ARBA" id="ARBA00022801"/>
    </source>
</evidence>
<dbReference type="Pfam" id="PF00251">
    <property type="entry name" value="Glyco_hydro_32N"/>
    <property type="match status" value="1"/>
</dbReference>
<dbReference type="EMBL" id="JBBJUP010000001">
    <property type="protein sequence ID" value="MEJ8277352.1"/>
    <property type="molecule type" value="Genomic_DNA"/>
</dbReference>
<evidence type="ECO:0000256" key="2">
    <source>
        <dbReference type="ARBA" id="ARBA00012758"/>
    </source>
</evidence>
<dbReference type="PANTHER" id="PTHR43101:SF1">
    <property type="entry name" value="BETA-FRUCTOSIDASE"/>
    <property type="match status" value="1"/>
</dbReference>
<dbReference type="CDD" id="cd08996">
    <property type="entry name" value="GH32_FFase"/>
    <property type="match status" value="1"/>
</dbReference>
<dbReference type="Gene3D" id="2.60.120.560">
    <property type="entry name" value="Exo-inulinase, domain 1"/>
    <property type="match status" value="1"/>
</dbReference>
<dbReference type="InterPro" id="IPR051214">
    <property type="entry name" value="GH32_Enzymes"/>
</dbReference>
<dbReference type="SMART" id="SM00640">
    <property type="entry name" value="Glyco_32"/>
    <property type="match status" value="1"/>
</dbReference>
<organism evidence="9 10">
    <name type="scientific">Pseudonocardia spirodelae</name>
    <dbReference type="NCBI Taxonomy" id="3133431"/>
    <lineage>
        <taxon>Bacteria</taxon>
        <taxon>Bacillati</taxon>
        <taxon>Actinomycetota</taxon>
        <taxon>Actinomycetes</taxon>
        <taxon>Pseudonocardiales</taxon>
        <taxon>Pseudonocardiaceae</taxon>
        <taxon>Pseudonocardia</taxon>
    </lineage>
</organism>
<sequence>MSDRNRPRHHVRPAAGGWCNDPNGPLWHAGRYHLFQQHNPGSTEWGDIHWSHASSPDLLTWTDHGIALAPTPGGRDALGAWSGCAVVEDGVPTAVYTGMDRTDGIGSVMLARATDDAVSSFKAEPEPVVDGPPPGTDLLAFRDPFLLEAGGVRWGIVGAGHRGGGRPDVLVHRIGDDLGDWRPAGSLLDPGDPVAARIARPADAWECPALVPAGDGRWVLVLSLWIADVTYSTVALTGTLDAGGHGLRFRPDGGGPLDHGRDHYAATALAEPGRTLLWGWSWESRSPADSATAGWAGCATFPREIGVHDDGGLRVEPARELTGLRGTPLVPGADLPAGYELELDAGISVPGTEVELHLGDAVVVRAAPSHGLVTVDRGSVPAATAHPLPRPGAVTAAVPPGTRTHLRVLVDGPVVEVYADGRAVVTEKVYPAPSGPARVVVPRGTAETTLRGWALDPALAGTGTLGPDAGPGAAPAQ</sequence>
<keyword evidence="4 5" id="KW-0326">Glycosidase</keyword>
<feature type="compositionally biased region" description="Basic residues" evidence="6">
    <location>
        <begin position="1"/>
        <end position="12"/>
    </location>
</feature>
<proteinExistence type="inferred from homology"/>
<feature type="domain" description="Glycosyl hydrolase family 32 N-terminal" evidence="7">
    <location>
        <begin position="10"/>
        <end position="313"/>
    </location>
</feature>
<gene>
    <name evidence="9" type="ORF">WJX68_00265</name>
</gene>
<reference evidence="9 10" key="1">
    <citation type="submission" date="2024-03" db="EMBL/GenBank/DDBJ databases">
        <title>Draft genome sequence of Pseudonocardia sp. DW16-2.</title>
        <authorList>
            <person name="Duangmal K."/>
        </authorList>
    </citation>
    <scope>NUCLEOTIDE SEQUENCE [LARGE SCALE GENOMIC DNA]</scope>
    <source>
        <strain evidence="9 10">DW16-2</strain>
    </source>
</reference>
<feature type="domain" description="Glycosyl hydrolase family 32 C-terminal" evidence="8">
    <location>
        <begin position="368"/>
        <end position="434"/>
    </location>
</feature>
<evidence type="ECO:0000256" key="1">
    <source>
        <dbReference type="ARBA" id="ARBA00009902"/>
    </source>
</evidence>
<dbReference type="Proteomes" id="UP001364211">
    <property type="component" value="Unassembled WGS sequence"/>
</dbReference>
<dbReference type="InterPro" id="IPR001362">
    <property type="entry name" value="Glyco_hydro_32"/>
</dbReference>
<dbReference type="EC" id="3.2.1.26" evidence="2"/>
<dbReference type="InterPro" id="IPR023296">
    <property type="entry name" value="Glyco_hydro_beta-prop_sf"/>
</dbReference>
<evidence type="ECO:0000259" key="7">
    <source>
        <dbReference type="Pfam" id="PF00251"/>
    </source>
</evidence>
<evidence type="ECO:0000259" key="8">
    <source>
        <dbReference type="Pfam" id="PF08244"/>
    </source>
</evidence>
<keyword evidence="3 5" id="KW-0378">Hydrolase</keyword>
<accession>A0ABU8T0V5</accession>
<feature type="region of interest" description="Disordered" evidence="6">
    <location>
        <begin position="1"/>
        <end position="20"/>
    </location>
</feature>
<evidence type="ECO:0000256" key="4">
    <source>
        <dbReference type="ARBA" id="ARBA00023295"/>
    </source>
</evidence>
<dbReference type="Gene3D" id="2.115.10.20">
    <property type="entry name" value="Glycosyl hydrolase domain, family 43"/>
    <property type="match status" value="1"/>
</dbReference>
<comment type="similarity">
    <text evidence="1 5">Belongs to the glycosyl hydrolase 32 family.</text>
</comment>
<dbReference type="RefSeq" id="WP_340285372.1">
    <property type="nucleotide sequence ID" value="NZ_JBBJUP010000001.1"/>
</dbReference>
<keyword evidence="10" id="KW-1185">Reference proteome</keyword>
<dbReference type="InterPro" id="IPR013189">
    <property type="entry name" value="Glyco_hydro_32_C"/>
</dbReference>